<gene>
    <name evidence="5" type="ORF">K8W16_08855</name>
</gene>
<reference evidence="5" key="2">
    <citation type="submission" date="2021-09" db="EMBL/GenBank/DDBJ databases">
        <authorList>
            <person name="Gilroy R."/>
        </authorList>
    </citation>
    <scope>NUCLEOTIDE SEQUENCE</scope>
    <source>
        <strain evidence="5">ChiGjej2B2-19336</strain>
    </source>
</reference>
<dbReference type="Pfam" id="PF07992">
    <property type="entry name" value="Pyr_redox_2"/>
    <property type="match status" value="1"/>
</dbReference>
<name>A0A921AXT2_9BACT</name>
<organism evidence="5 6">
    <name type="scientific">Mailhella massiliensis</name>
    <dbReference type="NCBI Taxonomy" id="1903261"/>
    <lineage>
        <taxon>Bacteria</taxon>
        <taxon>Pseudomonadati</taxon>
        <taxon>Thermodesulfobacteriota</taxon>
        <taxon>Desulfovibrionia</taxon>
        <taxon>Desulfovibrionales</taxon>
        <taxon>Desulfovibrionaceae</taxon>
        <taxon>Mailhella</taxon>
    </lineage>
</organism>
<feature type="domain" description="4Fe-4S ferredoxin-type" evidence="4">
    <location>
        <begin position="524"/>
        <end position="553"/>
    </location>
</feature>
<dbReference type="InterPro" id="IPR009051">
    <property type="entry name" value="Helical_ferredxn"/>
</dbReference>
<dbReference type="Pfam" id="PF14691">
    <property type="entry name" value="Fer4_20"/>
    <property type="match status" value="1"/>
</dbReference>
<dbReference type="SUPFAM" id="SSF46548">
    <property type="entry name" value="alpha-helical ferredoxin"/>
    <property type="match status" value="1"/>
</dbReference>
<reference evidence="5" key="1">
    <citation type="journal article" date="2021" name="PeerJ">
        <title>Extensive microbial diversity within the chicken gut microbiome revealed by metagenomics and culture.</title>
        <authorList>
            <person name="Gilroy R."/>
            <person name="Ravi A."/>
            <person name="Getino M."/>
            <person name="Pursley I."/>
            <person name="Horton D.L."/>
            <person name="Alikhan N.F."/>
            <person name="Baker D."/>
            <person name="Gharbi K."/>
            <person name="Hall N."/>
            <person name="Watson M."/>
            <person name="Adriaenssens E.M."/>
            <person name="Foster-Nyarko E."/>
            <person name="Jarju S."/>
            <person name="Secka A."/>
            <person name="Antonio M."/>
            <person name="Oren A."/>
            <person name="Chaudhuri R.R."/>
            <person name="La Ragione R."/>
            <person name="Hildebrand F."/>
            <person name="Pallen M.J."/>
        </authorList>
    </citation>
    <scope>NUCLEOTIDE SEQUENCE</scope>
    <source>
        <strain evidence="5">ChiGjej2B2-19336</strain>
    </source>
</reference>
<dbReference type="Gene3D" id="3.50.50.60">
    <property type="entry name" value="FAD/NAD(P)-binding domain"/>
    <property type="match status" value="2"/>
</dbReference>
<dbReference type="GO" id="GO:0016491">
    <property type="term" value="F:oxidoreductase activity"/>
    <property type="evidence" value="ECO:0007669"/>
    <property type="project" value="InterPro"/>
</dbReference>
<dbReference type="Gene3D" id="3.30.70.20">
    <property type="match status" value="1"/>
</dbReference>
<dbReference type="RefSeq" id="WP_304122784.1">
    <property type="nucleotide sequence ID" value="NZ_DYZA01000178.1"/>
</dbReference>
<sequence length="558" mass="60741">MPPIYSKEWKTLFIQHTGDFRQTRTSPCEKECLLGNAVQKVHTLLSEGRVDEALLWLHARNPFPGVTGRVCPHPCERACNRASHDEPMAIHSLERFAADHGRPTFLKAMPESGKSIAVVGAGPAGLAAARFAALLGHRVDVYESSPVMGGAPRQVIPDFRLPKDVVDRECAAAIEGSVRVLTNITVGRDVLLADLVKRYDACLMATGLWKERILDIPGKEHLKTAVNWLRRMTLERESFEGRDVAILGGGGVAFDCAFTAKRLKARSVHVICLEDDTCMRAPAEEVRQAREEGIFLYQSLLSRSVEKAGERLRVTADRVSSFRFDETGRLHADMAGEAPFFLEADLVICASGLKLDGTVLCGMDVELTPRGMVKADEEFRTSVPGLFAAGDMASGPGLVASAIGAGRRAAVAMHRFLIGEKGALDVFIDEEGCVSTGKADTPVTPHVVAVEEMMNIDYHEHALRQVQPVKEDMPGVAFHELEGGLSPEQAEKETSRCMHCGHCMECGSCVESCPGHILEMTDDGPAVAYPAQCWHCGCCRIACPTGSIAYKFPLTMML</sequence>
<evidence type="ECO:0000256" key="2">
    <source>
        <dbReference type="ARBA" id="ARBA00023004"/>
    </source>
</evidence>
<proteinExistence type="predicted"/>
<dbReference type="PRINTS" id="PR00368">
    <property type="entry name" value="FADPNR"/>
</dbReference>
<dbReference type="SUPFAM" id="SSF51905">
    <property type="entry name" value="FAD/NAD(P)-binding domain"/>
    <property type="match status" value="1"/>
</dbReference>
<comment type="caution">
    <text evidence="5">The sequence shown here is derived from an EMBL/GenBank/DDBJ whole genome shotgun (WGS) entry which is preliminary data.</text>
</comment>
<evidence type="ECO:0000259" key="4">
    <source>
        <dbReference type="PROSITE" id="PS51379"/>
    </source>
</evidence>
<accession>A0A921AXT2</accession>
<dbReference type="AlphaFoldDB" id="A0A921AXT2"/>
<dbReference type="Proteomes" id="UP000698963">
    <property type="component" value="Unassembled WGS sequence"/>
</dbReference>
<evidence type="ECO:0000256" key="3">
    <source>
        <dbReference type="ARBA" id="ARBA00023014"/>
    </source>
</evidence>
<feature type="domain" description="4Fe-4S ferredoxin-type" evidence="4">
    <location>
        <begin position="494"/>
        <end position="523"/>
    </location>
</feature>
<dbReference type="PRINTS" id="PR00469">
    <property type="entry name" value="PNDRDTASEII"/>
</dbReference>
<dbReference type="InterPro" id="IPR023753">
    <property type="entry name" value="FAD/NAD-binding_dom"/>
</dbReference>
<dbReference type="PROSITE" id="PS51379">
    <property type="entry name" value="4FE4S_FER_2"/>
    <property type="match status" value="2"/>
</dbReference>
<dbReference type="InterPro" id="IPR017900">
    <property type="entry name" value="4Fe4S_Fe_S_CS"/>
</dbReference>
<dbReference type="Pfam" id="PF12838">
    <property type="entry name" value="Fer4_7"/>
    <property type="match status" value="1"/>
</dbReference>
<dbReference type="Gene3D" id="1.10.1060.10">
    <property type="entry name" value="Alpha-helical ferredoxin"/>
    <property type="match status" value="1"/>
</dbReference>
<dbReference type="InterPro" id="IPR028261">
    <property type="entry name" value="DPD_II"/>
</dbReference>
<keyword evidence="2" id="KW-0408">Iron</keyword>
<evidence type="ECO:0000313" key="5">
    <source>
        <dbReference type="EMBL" id="HJD97738.1"/>
    </source>
</evidence>
<dbReference type="PROSITE" id="PS00198">
    <property type="entry name" value="4FE4S_FER_1"/>
    <property type="match status" value="1"/>
</dbReference>
<dbReference type="InterPro" id="IPR017896">
    <property type="entry name" value="4Fe4S_Fe-S-bd"/>
</dbReference>
<evidence type="ECO:0000313" key="6">
    <source>
        <dbReference type="Proteomes" id="UP000698963"/>
    </source>
</evidence>
<keyword evidence="1" id="KW-0479">Metal-binding</keyword>
<evidence type="ECO:0000256" key="1">
    <source>
        <dbReference type="ARBA" id="ARBA00022723"/>
    </source>
</evidence>
<dbReference type="PANTHER" id="PTHR42783">
    <property type="entry name" value="GLUTAMATE SYNTHASE [NADPH] SMALL CHAIN"/>
    <property type="match status" value="1"/>
</dbReference>
<dbReference type="EMBL" id="DYZA01000178">
    <property type="protein sequence ID" value="HJD97738.1"/>
    <property type="molecule type" value="Genomic_DNA"/>
</dbReference>
<dbReference type="InterPro" id="IPR036188">
    <property type="entry name" value="FAD/NAD-bd_sf"/>
</dbReference>
<dbReference type="GO" id="GO:0046872">
    <property type="term" value="F:metal ion binding"/>
    <property type="evidence" value="ECO:0007669"/>
    <property type="project" value="UniProtKB-KW"/>
</dbReference>
<dbReference type="PANTHER" id="PTHR42783:SF3">
    <property type="entry name" value="GLUTAMATE SYNTHASE [NADPH] SMALL CHAIN-RELATED"/>
    <property type="match status" value="1"/>
</dbReference>
<dbReference type="GO" id="GO:0051536">
    <property type="term" value="F:iron-sulfur cluster binding"/>
    <property type="evidence" value="ECO:0007669"/>
    <property type="project" value="UniProtKB-KW"/>
</dbReference>
<keyword evidence="3" id="KW-0411">Iron-sulfur</keyword>
<protein>
    <submittedName>
        <fullName evidence="5">FAD-dependent oxidoreductase</fullName>
    </submittedName>
</protein>